<evidence type="ECO:0000313" key="2">
    <source>
        <dbReference type="Proteomes" id="UP000886998"/>
    </source>
</evidence>
<sequence length="90" mass="10366">MSQRKCPSFWAALPRRQMDQSTYYSCVFSTSEAVTCLGRVIRGLRSPRVEGDRMGDCDCSQRTAKVLIKFGSRWLLDLEYEYVLVAKAFE</sequence>
<dbReference type="EMBL" id="BMAV01025715">
    <property type="protein sequence ID" value="GFS43957.1"/>
    <property type="molecule type" value="Genomic_DNA"/>
</dbReference>
<accession>A0A8X6MDV0</accession>
<dbReference type="Proteomes" id="UP000886998">
    <property type="component" value="Unassembled WGS sequence"/>
</dbReference>
<proteinExistence type="predicted"/>
<protein>
    <submittedName>
        <fullName evidence="1">Uncharacterized protein</fullName>
    </submittedName>
</protein>
<organism evidence="1 2">
    <name type="scientific">Trichonephila inaurata madagascariensis</name>
    <dbReference type="NCBI Taxonomy" id="2747483"/>
    <lineage>
        <taxon>Eukaryota</taxon>
        <taxon>Metazoa</taxon>
        <taxon>Ecdysozoa</taxon>
        <taxon>Arthropoda</taxon>
        <taxon>Chelicerata</taxon>
        <taxon>Arachnida</taxon>
        <taxon>Araneae</taxon>
        <taxon>Araneomorphae</taxon>
        <taxon>Entelegynae</taxon>
        <taxon>Araneoidea</taxon>
        <taxon>Nephilidae</taxon>
        <taxon>Trichonephila</taxon>
        <taxon>Trichonephila inaurata</taxon>
    </lineage>
</organism>
<comment type="caution">
    <text evidence="1">The sequence shown here is derived from an EMBL/GenBank/DDBJ whole genome shotgun (WGS) entry which is preliminary data.</text>
</comment>
<gene>
    <name evidence="1" type="ORF">TNIN_47981</name>
</gene>
<evidence type="ECO:0000313" key="1">
    <source>
        <dbReference type="EMBL" id="GFS43957.1"/>
    </source>
</evidence>
<name>A0A8X6MDV0_9ARAC</name>
<reference evidence="1" key="1">
    <citation type="submission" date="2020-08" db="EMBL/GenBank/DDBJ databases">
        <title>Multicomponent nature underlies the extraordinary mechanical properties of spider dragline silk.</title>
        <authorList>
            <person name="Kono N."/>
            <person name="Nakamura H."/>
            <person name="Mori M."/>
            <person name="Yoshida Y."/>
            <person name="Ohtoshi R."/>
            <person name="Malay A.D."/>
            <person name="Moran D.A.P."/>
            <person name="Tomita M."/>
            <person name="Numata K."/>
            <person name="Arakawa K."/>
        </authorList>
    </citation>
    <scope>NUCLEOTIDE SEQUENCE</scope>
</reference>
<dbReference type="AlphaFoldDB" id="A0A8X6MDV0"/>
<keyword evidence="2" id="KW-1185">Reference proteome</keyword>